<protein>
    <submittedName>
        <fullName evidence="3">DUF4389 domain-containing protein</fullName>
    </submittedName>
</protein>
<proteinExistence type="predicted"/>
<feature type="transmembrane region" description="Helical" evidence="2">
    <location>
        <begin position="164"/>
        <end position="185"/>
    </location>
</feature>
<reference evidence="3" key="1">
    <citation type="submission" date="2020-11" db="EMBL/GenBank/DDBJ databases">
        <title>Whole-genome analyses of Nonomuraea sp. K274.</title>
        <authorList>
            <person name="Veyisoglu A."/>
        </authorList>
    </citation>
    <scope>NUCLEOTIDE SEQUENCE</scope>
    <source>
        <strain evidence="3">K274</strain>
    </source>
</reference>
<dbReference type="Pfam" id="PF14333">
    <property type="entry name" value="DUF4389"/>
    <property type="match status" value="2"/>
</dbReference>
<sequence>MSSTIPLTTRAPTPEDRPYPIRVHARPDGPLSRWLWLVKWLLIVPHALMLVPLWIGFWLLSLVALVAIVVTGRYPRSIFEFNVGVLRWSWRVGYYAYCALGTDRYPPFTLAEVPGYPARLDVEYPARLHRGLVLVKWVLAVPHIPILGILFGGGLSWWAGGQAWVWGGGGVVGVLVLVAGILLAAAGQYPRPLFDVILGMNRWALRVAGYAALMTDRYPPFRLDLGGDDPGGPAAPSGEPAVRSDPGRL</sequence>
<dbReference type="EMBL" id="JADOGI010000158">
    <property type="protein sequence ID" value="MBF8191374.1"/>
    <property type="molecule type" value="Genomic_DNA"/>
</dbReference>
<feature type="region of interest" description="Disordered" evidence="1">
    <location>
        <begin position="227"/>
        <end position="249"/>
    </location>
</feature>
<keyword evidence="4" id="KW-1185">Reference proteome</keyword>
<keyword evidence="2" id="KW-0812">Transmembrane</keyword>
<keyword evidence="2" id="KW-0472">Membrane</keyword>
<feature type="transmembrane region" description="Helical" evidence="2">
    <location>
        <begin position="40"/>
        <end position="70"/>
    </location>
</feature>
<evidence type="ECO:0000256" key="1">
    <source>
        <dbReference type="SAM" id="MobiDB-lite"/>
    </source>
</evidence>
<organism evidence="3 4">
    <name type="scientific">Nonomuraea cypriaca</name>
    <dbReference type="NCBI Taxonomy" id="1187855"/>
    <lineage>
        <taxon>Bacteria</taxon>
        <taxon>Bacillati</taxon>
        <taxon>Actinomycetota</taxon>
        <taxon>Actinomycetes</taxon>
        <taxon>Streptosporangiales</taxon>
        <taxon>Streptosporangiaceae</taxon>
        <taxon>Nonomuraea</taxon>
    </lineage>
</organism>
<dbReference type="RefSeq" id="WP_195900283.1">
    <property type="nucleotide sequence ID" value="NZ_JADOGI010000158.1"/>
</dbReference>
<evidence type="ECO:0000313" key="3">
    <source>
        <dbReference type="EMBL" id="MBF8191374.1"/>
    </source>
</evidence>
<name>A0A931F0Z6_9ACTN</name>
<feature type="transmembrane region" description="Helical" evidence="2">
    <location>
        <begin position="137"/>
        <end position="158"/>
    </location>
</feature>
<accession>A0A931F0Z6</accession>
<dbReference type="Proteomes" id="UP000605361">
    <property type="component" value="Unassembled WGS sequence"/>
</dbReference>
<dbReference type="AlphaFoldDB" id="A0A931F0Z6"/>
<keyword evidence="2" id="KW-1133">Transmembrane helix</keyword>
<dbReference type="InterPro" id="IPR025498">
    <property type="entry name" value="DUF4389"/>
</dbReference>
<feature type="compositionally biased region" description="Low complexity" evidence="1">
    <location>
        <begin position="231"/>
        <end position="241"/>
    </location>
</feature>
<evidence type="ECO:0000313" key="4">
    <source>
        <dbReference type="Proteomes" id="UP000605361"/>
    </source>
</evidence>
<comment type="caution">
    <text evidence="3">The sequence shown here is derived from an EMBL/GenBank/DDBJ whole genome shotgun (WGS) entry which is preliminary data.</text>
</comment>
<gene>
    <name evidence="3" type="ORF">ITP53_37880</name>
</gene>
<evidence type="ECO:0000256" key="2">
    <source>
        <dbReference type="SAM" id="Phobius"/>
    </source>
</evidence>